<gene>
    <name evidence="2" type="ORF">PV11_09349</name>
</gene>
<name>A0A0D1Y9V4_9EURO</name>
<evidence type="ECO:0000256" key="1">
    <source>
        <dbReference type="SAM" id="MobiDB-lite"/>
    </source>
</evidence>
<evidence type="ECO:0000313" key="3">
    <source>
        <dbReference type="Proteomes" id="UP000053599"/>
    </source>
</evidence>
<proteinExistence type="predicted"/>
<feature type="compositionally biased region" description="Low complexity" evidence="1">
    <location>
        <begin position="1"/>
        <end position="12"/>
    </location>
</feature>
<dbReference type="HOGENOM" id="CLU_2867486_0_0_1"/>
<dbReference type="AlphaFoldDB" id="A0A0D1Y9V4"/>
<dbReference type="EMBL" id="KN846954">
    <property type="protein sequence ID" value="KIV77559.1"/>
    <property type="molecule type" value="Genomic_DNA"/>
</dbReference>
<reference evidence="2 3" key="1">
    <citation type="submission" date="2015-01" db="EMBL/GenBank/DDBJ databases">
        <title>The Genome Sequence of Exophiala sideris CBS121828.</title>
        <authorList>
            <consortium name="The Broad Institute Genomics Platform"/>
            <person name="Cuomo C."/>
            <person name="de Hoog S."/>
            <person name="Gorbushina A."/>
            <person name="Stielow B."/>
            <person name="Teixiera M."/>
            <person name="Abouelleil A."/>
            <person name="Chapman S.B."/>
            <person name="Priest M."/>
            <person name="Young S.K."/>
            <person name="Wortman J."/>
            <person name="Nusbaum C."/>
            <person name="Birren B."/>
        </authorList>
    </citation>
    <scope>NUCLEOTIDE SEQUENCE [LARGE SCALE GENOMIC DNA]</scope>
    <source>
        <strain evidence="2 3">CBS 121828</strain>
    </source>
</reference>
<feature type="region of interest" description="Disordered" evidence="1">
    <location>
        <begin position="1"/>
        <end position="63"/>
    </location>
</feature>
<accession>A0A0D1Y9V4</accession>
<feature type="compositionally biased region" description="Basic and acidic residues" evidence="1">
    <location>
        <begin position="16"/>
        <end position="39"/>
    </location>
</feature>
<dbReference type="Proteomes" id="UP000053599">
    <property type="component" value="Unassembled WGS sequence"/>
</dbReference>
<organism evidence="2 3">
    <name type="scientific">Exophiala sideris</name>
    <dbReference type="NCBI Taxonomy" id="1016849"/>
    <lineage>
        <taxon>Eukaryota</taxon>
        <taxon>Fungi</taxon>
        <taxon>Dikarya</taxon>
        <taxon>Ascomycota</taxon>
        <taxon>Pezizomycotina</taxon>
        <taxon>Eurotiomycetes</taxon>
        <taxon>Chaetothyriomycetidae</taxon>
        <taxon>Chaetothyriales</taxon>
        <taxon>Herpotrichiellaceae</taxon>
        <taxon>Exophiala</taxon>
    </lineage>
</organism>
<sequence>MPHYHSSSTSSSGGERVYHDSRREARDRKDPRKVPKREVVVINHHTSTHDPVRTSDMTNNRWK</sequence>
<protein>
    <submittedName>
        <fullName evidence="2">Uncharacterized protein</fullName>
    </submittedName>
</protein>
<evidence type="ECO:0000313" key="2">
    <source>
        <dbReference type="EMBL" id="KIV77559.1"/>
    </source>
</evidence>